<evidence type="ECO:0000256" key="4">
    <source>
        <dbReference type="ARBA" id="ARBA00022729"/>
    </source>
</evidence>
<dbReference type="Gramene" id="MELO3C005169.2.1">
    <property type="protein sequence ID" value="MELO3C005169.2.1"/>
    <property type="gene ID" value="MELO3C005169.2"/>
</dbReference>
<keyword evidence="3" id="KW-0926">Vacuole</keyword>
<gene>
    <name evidence="9" type="primary">LOC103503543</name>
    <name evidence="7" type="synonym">103503543</name>
</gene>
<dbReference type="PANTHER" id="PTHR10426">
    <property type="entry name" value="STRICTOSIDINE SYNTHASE-RELATED"/>
    <property type="match status" value="1"/>
</dbReference>
<evidence type="ECO:0000256" key="3">
    <source>
        <dbReference type="ARBA" id="ARBA00022554"/>
    </source>
</evidence>
<dbReference type="OrthoDB" id="5307922at2759"/>
<comment type="similarity">
    <text evidence="2">Belongs to the strictosidine synthase family.</text>
</comment>
<dbReference type="GO" id="GO:0005773">
    <property type="term" value="C:vacuole"/>
    <property type="evidence" value="ECO:0007669"/>
    <property type="project" value="UniProtKB-SubCell"/>
</dbReference>
<evidence type="ECO:0000313" key="8">
    <source>
        <dbReference type="Proteomes" id="UP001652600"/>
    </source>
</evidence>
<dbReference type="PANTHER" id="PTHR10426:SF86">
    <property type="entry name" value="PROTEIN STRICTOSIDINE SYNTHASE-LIKE 10-LIKE"/>
    <property type="match status" value="1"/>
</dbReference>
<dbReference type="RefSeq" id="XP_008465977.1">
    <property type="nucleotide sequence ID" value="XM_008467755.2"/>
</dbReference>
<organism evidence="8 9">
    <name type="scientific">Cucumis melo</name>
    <name type="common">Muskmelon</name>
    <dbReference type="NCBI Taxonomy" id="3656"/>
    <lineage>
        <taxon>Eukaryota</taxon>
        <taxon>Viridiplantae</taxon>
        <taxon>Streptophyta</taxon>
        <taxon>Embryophyta</taxon>
        <taxon>Tracheophyta</taxon>
        <taxon>Spermatophyta</taxon>
        <taxon>Magnoliopsida</taxon>
        <taxon>eudicotyledons</taxon>
        <taxon>Gunneridae</taxon>
        <taxon>Pentapetalae</taxon>
        <taxon>rosids</taxon>
        <taxon>fabids</taxon>
        <taxon>Cucurbitales</taxon>
        <taxon>Cucurbitaceae</taxon>
        <taxon>Benincaseae</taxon>
        <taxon>Cucumis</taxon>
    </lineage>
</organism>
<dbReference type="Gene3D" id="2.120.10.30">
    <property type="entry name" value="TolB, C-terminal domain"/>
    <property type="match status" value="1"/>
</dbReference>
<dbReference type="SUPFAM" id="SSF63829">
    <property type="entry name" value="Calcium-dependent phosphotriesterase"/>
    <property type="match status" value="1"/>
</dbReference>
<accession>A0A1S3CQG7</accession>
<dbReference type="EnsemblPlants" id="MELO3C005169.2.1">
    <property type="protein sequence ID" value="MELO3C005169.2.1"/>
    <property type="gene ID" value="MELO3C005169.2"/>
</dbReference>
<comment type="subcellular location">
    <subcellularLocation>
        <location evidence="1">Vacuole</location>
    </subcellularLocation>
</comment>
<dbReference type="GeneID" id="103503543"/>
<evidence type="ECO:0000256" key="2">
    <source>
        <dbReference type="ARBA" id="ARBA00009191"/>
    </source>
</evidence>
<dbReference type="InParanoid" id="A0A1S3CQG7"/>
<evidence type="ECO:0000313" key="7">
    <source>
        <dbReference type="EnsemblPlants" id="MELO3C005169.2.1"/>
    </source>
</evidence>
<dbReference type="Proteomes" id="UP001652600">
    <property type="component" value="Chromosome 9"/>
</dbReference>
<feature type="domain" description="Strictosidine synthase conserved region" evidence="6">
    <location>
        <begin position="165"/>
        <end position="253"/>
    </location>
</feature>
<keyword evidence="8" id="KW-1185">Reference proteome</keyword>
<dbReference type="eggNOG" id="KOG1520">
    <property type="taxonomic scope" value="Eukaryota"/>
</dbReference>
<dbReference type="FunFam" id="2.120.10.30:FF:000032">
    <property type="entry name" value="Protein STRICTOSIDINE SYNTHASE-LIKE 13"/>
    <property type="match status" value="1"/>
</dbReference>
<dbReference type="SMR" id="A0A1S3CQG7"/>
<sequence length="371" mass="40429">MMRRKVGERGNERAFSMVKGMKKCVGVCSLLGAVAVLCMVGVVEGAVEAVELPGGVFGPESIAFDCRGEGPYASVSDGRILKWKGPDLGWTQFALTSPNREGKECDGQPQSEAACGRPLGIKFHPTTCDLYIADAYFGLLAVGPKGGLARQLATSAQGVPLRFTNALDIDPQNGVVYFTDSSILFQRRVWLLSIMNGDKTGRLLKYDPRTQNVTVLRNGLAFPNGVALNADSSFLLMAETGTLQILKFWLKGPKANTMEIFAQLERFPDNIKRTDNGDFWIAMNTARGKLDTQTWKEMYMRGAKLQQGEVKIPWIQADPVAVKLDERGEVKGMVDGGEGQALESVSEVEESRGRLWIGSAVKPYVGLIING</sequence>
<dbReference type="Pfam" id="PF20067">
    <property type="entry name" value="SSL_N"/>
    <property type="match status" value="1"/>
</dbReference>
<proteinExistence type="inferred from homology"/>
<reference evidence="9" key="2">
    <citation type="submission" date="2025-04" db="UniProtKB">
        <authorList>
            <consortium name="RefSeq"/>
        </authorList>
    </citation>
    <scope>IDENTIFICATION</scope>
</reference>
<name>A0A1S3CQG7_CUCME</name>
<dbReference type="InterPro" id="IPR011042">
    <property type="entry name" value="6-blade_b-propeller_TolB-like"/>
</dbReference>
<protein>
    <submittedName>
        <fullName evidence="9">Protein STRICTOSIDINE SYNTHASE-LIKE 10-like</fullName>
    </submittedName>
</protein>
<dbReference type="InterPro" id="IPR018119">
    <property type="entry name" value="Strictosidine_synth_cons-reg"/>
</dbReference>
<dbReference type="Pfam" id="PF03088">
    <property type="entry name" value="Str_synth"/>
    <property type="match status" value="1"/>
</dbReference>
<dbReference type="GO" id="GO:0016787">
    <property type="term" value="F:hydrolase activity"/>
    <property type="evidence" value="ECO:0007669"/>
    <property type="project" value="TreeGrafter"/>
</dbReference>
<keyword evidence="5" id="KW-0325">Glycoprotein</keyword>
<evidence type="ECO:0000259" key="6">
    <source>
        <dbReference type="Pfam" id="PF03088"/>
    </source>
</evidence>
<evidence type="ECO:0000256" key="1">
    <source>
        <dbReference type="ARBA" id="ARBA00004116"/>
    </source>
</evidence>
<dbReference type="GO" id="GO:0012505">
    <property type="term" value="C:endomembrane system"/>
    <property type="evidence" value="ECO:0007669"/>
    <property type="project" value="TreeGrafter"/>
</dbReference>
<evidence type="ECO:0000256" key="5">
    <source>
        <dbReference type="ARBA" id="ARBA00023180"/>
    </source>
</evidence>
<dbReference type="AlphaFoldDB" id="A0A1S3CQG7"/>
<evidence type="ECO:0000313" key="9">
    <source>
        <dbReference type="RefSeq" id="XP_008465977.1"/>
    </source>
</evidence>
<reference evidence="7" key="1">
    <citation type="submission" date="2023-03" db="UniProtKB">
        <authorList>
            <consortium name="EnsemblPlants"/>
        </authorList>
    </citation>
    <scope>IDENTIFICATION</scope>
</reference>
<keyword evidence="4" id="KW-0732">Signal</keyword>
<dbReference type="KEGG" id="cmo:103503543"/>